<reference evidence="3" key="1">
    <citation type="journal article" date="2021" name="PeerJ">
        <title>Extensive microbial diversity within the chicken gut microbiome revealed by metagenomics and culture.</title>
        <authorList>
            <person name="Gilroy R."/>
            <person name="Ravi A."/>
            <person name="Getino M."/>
            <person name="Pursley I."/>
            <person name="Horton D.L."/>
            <person name="Alikhan N.F."/>
            <person name="Baker D."/>
            <person name="Gharbi K."/>
            <person name="Hall N."/>
            <person name="Watson M."/>
            <person name="Adriaenssens E.M."/>
            <person name="Foster-Nyarko E."/>
            <person name="Jarju S."/>
            <person name="Secka A."/>
            <person name="Antonio M."/>
            <person name="Oren A."/>
            <person name="Chaudhuri R.R."/>
            <person name="La Ragione R."/>
            <person name="Hildebrand F."/>
            <person name="Pallen M.J."/>
        </authorList>
    </citation>
    <scope>NUCLEOTIDE SEQUENCE</scope>
    <source>
        <strain evidence="3">ChiBcec8-13705</strain>
    </source>
</reference>
<name>A0A9D2M4D4_9FIRM</name>
<feature type="domain" description="Anti-sigma factor RsgI-like middle" evidence="2">
    <location>
        <begin position="58"/>
        <end position="181"/>
    </location>
</feature>
<dbReference type="InterPro" id="IPR055431">
    <property type="entry name" value="RsgI_M"/>
</dbReference>
<feature type="non-terminal residue" evidence="3">
    <location>
        <position position="205"/>
    </location>
</feature>
<comment type="caution">
    <text evidence="3">The sequence shown here is derived from an EMBL/GenBank/DDBJ whole genome shotgun (WGS) entry which is preliminary data.</text>
</comment>
<evidence type="ECO:0000313" key="4">
    <source>
        <dbReference type="Proteomes" id="UP000886803"/>
    </source>
</evidence>
<dbReference type="AlphaFoldDB" id="A0A9D2M4D4"/>
<evidence type="ECO:0000259" key="2">
    <source>
        <dbReference type="Pfam" id="PF23750"/>
    </source>
</evidence>
<sequence>MKKKMTMLALTLTAALALTACGNQSASAAQASAAAPTAAPTAAPAAAPATAQTAVAGTVLLSVNPEIEMDYDDGGRVLALRSCNADGQAVLDGYEGYAGRPCSEVAGELVGRINAGGYFDETIAGQEKNIVLKLEQGSAQPDDTFLTEMEAAIRTTVEQDGIGSRTVALDADDWDDAHEAEGYINAEAAQQLLATQLGRSDLQFV</sequence>
<feature type="chain" id="PRO_5039402622" description="Anti-sigma factor RsgI-like middle domain-containing protein" evidence="1">
    <location>
        <begin position="29"/>
        <end position="205"/>
    </location>
</feature>
<keyword evidence="1" id="KW-0732">Signal</keyword>
<accession>A0A9D2M4D4</accession>
<dbReference type="EMBL" id="DWYG01000017">
    <property type="protein sequence ID" value="HJB41231.1"/>
    <property type="molecule type" value="Genomic_DNA"/>
</dbReference>
<reference evidence="3" key="2">
    <citation type="submission" date="2021-04" db="EMBL/GenBank/DDBJ databases">
        <authorList>
            <person name="Gilroy R."/>
        </authorList>
    </citation>
    <scope>NUCLEOTIDE SEQUENCE</scope>
    <source>
        <strain evidence="3">ChiBcec8-13705</strain>
    </source>
</reference>
<evidence type="ECO:0000313" key="3">
    <source>
        <dbReference type="EMBL" id="HJB41231.1"/>
    </source>
</evidence>
<dbReference type="Proteomes" id="UP000886803">
    <property type="component" value="Unassembled WGS sequence"/>
</dbReference>
<feature type="signal peptide" evidence="1">
    <location>
        <begin position="1"/>
        <end position="28"/>
    </location>
</feature>
<proteinExistence type="predicted"/>
<evidence type="ECO:0000256" key="1">
    <source>
        <dbReference type="SAM" id="SignalP"/>
    </source>
</evidence>
<dbReference type="Pfam" id="PF23750">
    <property type="entry name" value="RsgI_M"/>
    <property type="match status" value="1"/>
</dbReference>
<protein>
    <recommendedName>
        <fullName evidence="2">Anti-sigma factor RsgI-like middle domain-containing protein</fullName>
    </recommendedName>
</protein>
<gene>
    <name evidence="3" type="ORF">H9945_01880</name>
</gene>
<dbReference type="PROSITE" id="PS51257">
    <property type="entry name" value="PROKAR_LIPOPROTEIN"/>
    <property type="match status" value="1"/>
</dbReference>
<organism evidence="3 4">
    <name type="scientific">Candidatus Gemmiger avicola</name>
    <dbReference type="NCBI Taxonomy" id="2838605"/>
    <lineage>
        <taxon>Bacteria</taxon>
        <taxon>Bacillati</taxon>
        <taxon>Bacillota</taxon>
        <taxon>Clostridia</taxon>
        <taxon>Eubacteriales</taxon>
        <taxon>Gemmiger</taxon>
    </lineage>
</organism>